<feature type="transmembrane region" description="Helical" evidence="1">
    <location>
        <begin position="62"/>
        <end position="84"/>
    </location>
</feature>
<feature type="transmembrane region" description="Helical" evidence="1">
    <location>
        <begin position="152"/>
        <end position="174"/>
    </location>
</feature>
<dbReference type="PANTHER" id="PTHR37305:SF1">
    <property type="entry name" value="MEMBRANE PROTEIN"/>
    <property type="match status" value="1"/>
</dbReference>
<dbReference type="RefSeq" id="WP_184947701.1">
    <property type="nucleotide sequence ID" value="NZ_BAAAWZ010000004.1"/>
</dbReference>
<keyword evidence="1" id="KW-0812">Transmembrane</keyword>
<gene>
    <name evidence="2" type="ORF">FHS22_006333</name>
</gene>
<reference evidence="2 3" key="1">
    <citation type="submission" date="2020-08" db="EMBL/GenBank/DDBJ databases">
        <title>Genomic Encyclopedia of Type Strains, Phase III (KMG-III): the genomes of soil and plant-associated and newly described type strains.</title>
        <authorList>
            <person name="Whitman W."/>
        </authorList>
    </citation>
    <scope>NUCLEOTIDE SEQUENCE [LARGE SCALE GENOMIC DNA]</scope>
    <source>
        <strain evidence="2 3">CECT 3303</strain>
    </source>
</reference>
<dbReference type="EMBL" id="JACHJJ010000028">
    <property type="protein sequence ID" value="MBB5967031.1"/>
    <property type="molecule type" value="Genomic_DNA"/>
</dbReference>
<sequence>MTALVRSELQKLFTTRLWWIMLIVMLLFTGISLGFLIGFAGVEGAQGAPTLPGRDTLEFQRSAWTAGAGSSIFVMVLGIIMMTSEYRYQTITTTFLATPRRGRVVAAKLLAGLLVGVLFGVAALLLTAAAVIPSVLIAGGELALTDGGIPRIMLGVVATSALYTLFGIGLGALVRNQIAAVVGAIVWVFVIESLLTAIPALQEVGKFTPSGAAQSLIAVQADTGFGQADLLPSWAGASVLVAYALLFALVASLTTVRRDIT</sequence>
<dbReference type="Proteomes" id="UP000562352">
    <property type="component" value="Unassembled WGS sequence"/>
</dbReference>
<evidence type="ECO:0000256" key="1">
    <source>
        <dbReference type="SAM" id="Phobius"/>
    </source>
</evidence>
<evidence type="ECO:0000313" key="3">
    <source>
        <dbReference type="Proteomes" id="UP000562352"/>
    </source>
</evidence>
<dbReference type="AlphaFoldDB" id="A0A841DA16"/>
<accession>A0A841DA16</accession>
<evidence type="ECO:0000313" key="2">
    <source>
        <dbReference type="EMBL" id="MBB5967031.1"/>
    </source>
</evidence>
<organism evidence="2 3">
    <name type="scientific">Planomonospora venezuelensis</name>
    <dbReference type="NCBI Taxonomy" id="1999"/>
    <lineage>
        <taxon>Bacteria</taxon>
        <taxon>Bacillati</taxon>
        <taxon>Actinomycetota</taxon>
        <taxon>Actinomycetes</taxon>
        <taxon>Streptosporangiales</taxon>
        <taxon>Streptosporangiaceae</taxon>
        <taxon>Planomonospora</taxon>
    </lineage>
</organism>
<feature type="transmembrane region" description="Helical" evidence="1">
    <location>
        <begin position="105"/>
        <end position="132"/>
    </location>
</feature>
<protein>
    <submittedName>
        <fullName evidence="2">ABC-type transport system involved in multi-copper enzyme maturation permease subunit</fullName>
    </submittedName>
</protein>
<feature type="transmembrane region" description="Helical" evidence="1">
    <location>
        <begin position="181"/>
        <end position="201"/>
    </location>
</feature>
<name>A0A841DA16_PLAVE</name>
<keyword evidence="1" id="KW-0472">Membrane</keyword>
<feature type="transmembrane region" description="Helical" evidence="1">
    <location>
        <begin position="234"/>
        <end position="256"/>
    </location>
</feature>
<dbReference type="Pfam" id="PF12730">
    <property type="entry name" value="ABC2_membrane_4"/>
    <property type="match status" value="1"/>
</dbReference>
<feature type="transmembrane region" description="Helical" evidence="1">
    <location>
        <begin position="17"/>
        <end position="42"/>
    </location>
</feature>
<comment type="caution">
    <text evidence="2">The sequence shown here is derived from an EMBL/GenBank/DDBJ whole genome shotgun (WGS) entry which is preliminary data.</text>
</comment>
<keyword evidence="1" id="KW-1133">Transmembrane helix</keyword>
<proteinExistence type="predicted"/>
<keyword evidence="3" id="KW-1185">Reference proteome</keyword>
<dbReference type="PANTHER" id="PTHR37305">
    <property type="entry name" value="INTEGRAL MEMBRANE PROTEIN-RELATED"/>
    <property type="match status" value="1"/>
</dbReference>